<protein>
    <submittedName>
        <fullName evidence="1">Spore coat associated protein</fullName>
    </submittedName>
</protein>
<evidence type="ECO:0000313" key="1">
    <source>
        <dbReference type="EMBL" id="ADP31456.1"/>
    </source>
</evidence>
<reference evidence="1 2" key="1">
    <citation type="journal article" date="2011" name="Front. Microbiol.">
        <title>Genomic signatures of strain selection and enhancement in Bacillus atrophaeus var. globigii, a historical biowarfare simulant.</title>
        <authorList>
            <person name="Gibbons H.S."/>
            <person name="Broomall S.M."/>
            <person name="McNew L.A."/>
            <person name="Daligault H."/>
            <person name="Chapman C."/>
            <person name="Bruce D."/>
            <person name="Karavis M."/>
            <person name="Krepps M."/>
            <person name="McGregor P.A."/>
            <person name="Hong C."/>
            <person name="Park K.H."/>
            <person name="Akmal A."/>
            <person name="Feldman A."/>
            <person name="Lin J.S."/>
            <person name="Chang W.E."/>
            <person name="Higgs B.W."/>
            <person name="Demirev P."/>
            <person name="Lindquist J."/>
            <person name="Liem A."/>
            <person name="Fochler E."/>
            <person name="Read T.D."/>
            <person name="Tapia R."/>
            <person name="Johnson S."/>
            <person name="Bishop-Lilly K.A."/>
            <person name="Detter C."/>
            <person name="Han C."/>
            <person name="Sozhamannan S."/>
            <person name="Rosenzweig C.N."/>
            <person name="Skowronski E.W."/>
        </authorList>
    </citation>
    <scope>NUCLEOTIDE SEQUENCE [LARGE SCALE GENOMIC DNA]</scope>
    <source>
        <strain evidence="1 2">1942</strain>
    </source>
</reference>
<dbReference type="SUPFAM" id="SSF56059">
    <property type="entry name" value="Glutathione synthetase ATP-binding domain-like"/>
    <property type="match status" value="1"/>
</dbReference>
<gene>
    <name evidence="1" type="ordered locus">BATR1942_02500</name>
</gene>
<sequence length="452" mass="51123">MNRKSFMVGIHKKSENTMFLPSSMKQNGLLYAAFGTQVARCHISFKKNLERTVLLSENLFHELMIPHRSQANIIIHENTVFIGPLIGIFTAGFTKSLSQPFKERSLFFSKLLTLNLQSGGYCFVFGAHQIQWEHGTIEAYLYRENGWEKKTVPLPNVVYDRLPNRKIEDSVLLQETKQRLINEYQIPWFNPGFFNKWEVHQLLEKDNRTAPFLPQSILHPSVESIDALCKSFETVYIKPANGALGTGIYQLTQSESGLTVKHTNEEKSFTSIEYPNSSAFLAAFEKEHDAASFLVQQGIDLIEFQGRPADFRVHTNKNASGKWDVTAIAVKISGKNSITTHLSNGGTVKTLAELYDDPKERADMIRKLSVAALTVSRVLNEHIEGFIGEIGFDLGIDQAGKVWMFEANSRPGRSIFSHPNLTSVDSLTKRRNFEYASYLSEQAIVAPEKLWP</sequence>
<organism evidence="1 2">
    <name type="scientific">Bacillus atrophaeus (strain 1942)</name>
    <dbReference type="NCBI Taxonomy" id="720555"/>
    <lineage>
        <taxon>Bacteria</taxon>
        <taxon>Bacillati</taxon>
        <taxon>Bacillota</taxon>
        <taxon>Bacilli</taxon>
        <taxon>Bacillales</taxon>
        <taxon>Bacillaceae</taxon>
        <taxon>Bacillus</taxon>
    </lineage>
</organism>
<proteinExistence type="predicted"/>
<dbReference type="Pfam" id="PF14398">
    <property type="entry name" value="ATPgrasp_YheCD"/>
    <property type="match status" value="1"/>
</dbReference>
<accession>A0ABM5LUC0</accession>
<dbReference type="InterPro" id="IPR026838">
    <property type="entry name" value="YheC/D"/>
</dbReference>
<dbReference type="EMBL" id="CP002207">
    <property type="protein sequence ID" value="ADP31456.1"/>
    <property type="molecule type" value="Genomic_DNA"/>
</dbReference>
<dbReference type="RefSeq" id="WP_013390458.1">
    <property type="nucleotide sequence ID" value="NC_014639.1"/>
</dbReference>
<keyword evidence="2" id="KW-1185">Reference proteome</keyword>
<dbReference type="Proteomes" id="UP000006867">
    <property type="component" value="Chromosome"/>
</dbReference>
<evidence type="ECO:0000313" key="2">
    <source>
        <dbReference type="Proteomes" id="UP000006867"/>
    </source>
</evidence>
<name>A0ABM5LUC0_BACA1</name>